<dbReference type="Pfam" id="PF00831">
    <property type="entry name" value="Ribosomal_L29"/>
    <property type="match status" value="1"/>
</dbReference>
<dbReference type="GO" id="GO:0006412">
    <property type="term" value="P:translation"/>
    <property type="evidence" value="ECO:0007669"/>
    <property type="project" value="UniProtKB-UniRule"/>
</dbReference>
<dbReference type="HOGENOM" id="CLU_158491_2_2_2"/>
<dbReference type="Proteomes" id="UP000012672">
    <property type="component" value="Chromosome"/>
</dbReference>
<keyword evidence="5" id="KW-0175">Coiled coil</keyword>
<dbReference type="Gene3D" id="1.10.287.310">
    <property type="match status" value="1"/>
</dbReference>
<gene>
    <name evidence="4" type="primary">rpl29</name>
    <name evidence="6" type="ORF">MMALV_14190</name>
</gene>
<keyword evidence="2 4" id="KW-0689">Ribosomal protein</keyword>
<evidence type="ECO:0000313" key="7">
    <source>
        <dbReference type="Proteomes" id="UP000012672"/>
    </source>
</evidence>
<evidence type="ECO:0000313" key="6">
    <source>
        <dbReference type="EMBL" id="AGI86145.1"/>
    </source>
</evidence>
<keyword evidence="7" id="KW-1185">Reference proteome</keyword>
<name>M9SFE9_METAX</name>
<dbReference type="EMBL" id="CP004049">
    <property type="protein sequence ID" value="AGI86145.1"/>
    <property type="molecule type" value="Genomic_DNA"/>
</dbReference>
<sequence length="69" mass="7720">MIMAALKIADIRNMSAEERNEKLKELRNELMHERGVSAMGGAPSSPGIIRSIRTSIARILTVQKEEEKL</sequence>
<keyword evidence="3 4" id="KW-0687">Ribonucleoprotein</keyword>
<dbReference type="NCBIfam" id="TIGR00012">
    <property type="entry name" value="L29"/>
    <property type="match status" value="1"/>
</dbReference>
<reference evidence="6 7" key="1">
    <citation type="journal article" date="2012" name="J. Bacteriol.">
        <title>Genome sequence of 'Candidatus Methanomethylophilus alvus' Mx1201, a methanogenic archaeon from the human gut belonging to a seventh order of methanogens.</title>
        <authorList>
            <person name="Borrel G."/>
            <person name="Harris H.M."/>
            <person name="Tottey W."/>
            <person name="Mihajlovski A."/>
            <person name="Parisot N."/>
            <person name="Peyretaillade E."/>
            <person name="Peyret P."/>
            <person name="Gribaldo S."/>
            <person name="O'Toole P.W."/>
            <person name="Brugere J.F."/>
        </authorList>
    </citation>
    <scope>NUCLEOTIDE SEQUENCE [LARGE SCALE GENOMIC DNA]</scope>
    <source>
        <strain evidence="6 7">Mx1201</strain>
    </source>
</reference>
<organism evidence="6 7">
    <name type="scientific">Methanomethylophilus alvi (strain Mx1201)</name>
    <dbReference type="NCBI Taxonomy" id="1236689"/>
    <lineage>
        <taxon>Archaea</taxon>
        <taxon>Methanobacteriati</taxon>
        <taxon>Thermoplasmatota</taxon>
        <taxon>Thermoplasmata</taxon>
        <taxon>Methanomassiliicoccales</taxon>
        <taxon>Methanomethylophilaceae</taxon>
        <taxon>Methanomethylophilus</taxon>
    </lineage>
</organism>
<dbReference type="GO" id="GO:0005840">
    <property type="term" value="C:ribosome"/>
    <property type="evidence" value="ECO:0007669"/>
    <property type="project" value="UniProtKB-KW"/>
</dbReference>
<comment type="similarity">
    <text evidence="1 4">Belongs to the universal ribosomal protein uL29 family.</text>
</comment>
<dbReference type="InterPro" id="IPR001854">
    <property type="entry name" value="Ribosomal_uL29"/>
</dbReference>
<evidence type="ECO:0000256" key="5">
    <source>
        <dbReference type="SAM" id="Coils"/>
    </source>
</evidence>
<evidence type="ECO:0000256" key="2">
    <source>
        <dbReference type="ARBA" id="ARBA00022980"/>
    </source>
</evidence>
<accession>M9SFE9</accession>
<dbReference type="KEGG" id="max:MMALV_14190"/>
<dbReference type="HAMAP" id="MF_00374">
    <property type="entry name" value="Ribosomal_uL29"/>
    <property type="match status" value="1"/>
</dbReference>
<dbReference type="STRING" id="1236689.MMALV_14190"/>
<dbReference type="eggNOG" id="arCOG00785">
    <property type="taxonomic scope" value="Archaea"/>
</dbReference>
<dbReference type="GO" id="GO:0003735">
    <property type="term" value="F:structural constituent of ribosome"/>
    <property type="evidence" value="ECO:0007669"/>
    <property type="project" value="InterPro"/>
</dbReference>
<dbReference type="FunCoup" id="M9SFE9">
    <property type="interactions" value="117"/>
</dbReference>
<evidence type="ECO:0000256" key="4">
    <source>
        <dbReference type="HAMAP-Rule" id="MF_00374"/>
    </source>
</evidence>
<feature type="coiled-coil region" evidence="5">
    <location>
        <begin position="6"/>
        <end position="36"/>
    </location>
</feature>
<dbReference type="GO" id="GO:1990904">
    <property type="term" value="C:ribonucleoprotein complex"/>
    <property type="evidence" value="ECO:0007669"/>
    <property type="project" value="UniProtKB-KW"/>
</dbReference>
<dbReference type="InParanoid" id="M9SFE9"/>
<dbReference type="CDD" id="cd00427">
    <property type="entry name" value="Ribosomal_L29_HIP"/>
    <property type="match status" value="1"/>
</dbReference>
<dbReference type="SUPFAM" id="SSF46561">
    <property type="entry name" value="Ribosomal protein L29 (L29p)"/>
    <property type="match status" value="1"/>
</dbReference>
<proteinExistence type="inferred from homology"/>
<evidence type="ECO:0000256" key="1">
    <source>
        <dbReference type="ARBA" id="ARBA00009254"/>
    </source>
</evidence>
<evidence type="ECO:0000256" key="3">
    <source>
        <dbReference type="ARBA" id="ARBA00023274"/>
    </source>
</evidence>
<protein>
    <recommendedName>
        <fullName evidence="4">Large ribosomal subunit protein uL29</fullName>
    </recommendedName>
</protein>
<dbReference type="AlphaFoldDB" id="M9SFE9"/>
<dbReference type="InterPro" id="IPR036049">
    <property type="entry name" value="Ribosomal_uL29_sf"/>
</dbReference>